<evidence type="ECO:0000313" key="2">
    <source>
        <dbReference type="EMBL" id="OAA88830.1"/>
    </source>
</evidence>
<dbReference type="InterPro" id="IPR029039">
    <property type="entry name" value="Flavoprotein-like_sf"/>
</dbReference>
<dbReference type="Gene3D" id="3.40.50.360">
    <property type="match status" value="1"/>
</dbReference>
<evidence type="ECO:0000259" key="1">
    <source>
        <dbReference type="Pfam" id="PF03358"/>
    </source>
</evidence>
<dbReference type="EMBL" id="LITQ01000035">
    <property type="protein sequence ID" value="OAA88830.1"/>
    <property type="molecule type" value="Genomic_DNA"/>
</dbReference>
<dbReference type="Proteomes" id="UP000077384">
    <property type="component" value="Unassembled WGS sequence"/>
</dbReference>
<accession>A0A168QA43</accession>
<evidence type="ECO:0000313" key="5">
    <source>
        <dbReference type="Proteomes" id="UP000093694"/>
    </source>
</evidence>
<dbReference type="Proteomes" id="UP000093694">
    <property type="component" value="Unassembled WGS sequence"/>
</dbReference>
<dbReference type="GO" id="GO:0016491">
    <property type="term" value="F:oxidoreductase activity"/>
    <property type="evidence" value="ECO:0007669"/>
    <property type="project" value="InterPro"/>
</dbReference>
<comment type="caution">
    <text evidence="2">The sequence shown here is derived from an EMBL/GenBank/DDBJ whole genome shotgun (WGS) entry which is preliminary data.</text>
</comment>
<organism evidence="2 4">
    <name type="scientific">Clostridium coskatii</name>
    <dbReference type="NCBI Taxonomy" id="1705578"/>
    <lineage>
        <taxon>Bacteria</taxon>
        <taxon>Bacillati</taxon>
        <taxon>Bacillota</taxon>
        <taxon>Clostridia</taxon>
        <taxon>Eubacteriales</taxon>
        <taxon>Clostridiaceae</taxon>
        <taxon>Clostridium</taxon>
    </lineage>
</organism>
<feature type="domain" description="NADPH-dependent FMN reductase-like" evidence="1">
    <location>
        <begin position="4"/>
        <end position="100"/>
    </location>
</feature>
<keyword evidence="5" id="KW-1185">Reference proteome</keyword>
<protein>
    <submittedName>
        <fullName evidence="2">NADPH-dependent FMN reductase</fullName>
    </submittedName>
</protein>
<reference evidence="2 4" key="1">
    <citation type="journal article" date="2015" name="Biotechnol. Bioeng.">
        <title>Genome sequence and phenotypic characterization of Caulobacter segnis.</title>
        <authorList>
            <person name="Patel S."/>
            <person name="Fletcher B."/>
            <person name="Scott D.C."/>
            <person name="Ely B."/>
        </authorList>
    </citation>
    <scope>NUCLEOTIDE SEQUENCE [LARGE SCALE GENOMIC DNA]</scope>
    <source>
        <strain evidence="2 4">PS02</strain>
    </source>
</reference>
<gene>
    <name evidence="3" type="ORF">CLCOS_23560</name>
    <name evidence="2" type="ORF">WX73_02594</name>
</gene>
<dbReference type="RefSeq" id="WP_063602270.1">
    <property type="nucleotide sequence ID" value="NZ_LITQ01000035.1"/>
</dbReference>
<dbReference type="Pfam" id="PF03358">
    <property type="entry name" value="FMN_red"/>
    <property type="match status" value="1"/>
</dbReference>
<dbReference type="PATRIC" id="fig|1705578.3.peg.2859"/>
<dbReference type="AlphaFoldDB" id="A0A168QA43"/>
<proteinExistence type="predicted"/>
<sequence length="223" mass="25019">MNENILVMVGSPQKKRGNSEAIADSLINKLNEKKLNVSKLCLQKEIGSKDNALIKSVDKADIIILSLPIYENSVPGLVVEIFEQLYRDKDELSKKSRSVFVITNSGFSEVEGNKSAIQTCKLFARDMDFKWMGGIGVAPGTLIDGKKLEETGKTYKRLNESLDTIVNAIEKDIDIPKSVFKIMEKPFISPFIYRIAGRILQRSTIKKLGKGKFFSTPLQMENR</sequence>
<evidence type="ECO:0000313" key="3">
    <source>
        <dbReference type="EMBL" id="OBR93593.1"/>
    </source>
</evidence>
<dbReference type="EMBL" id="LROR01000052">
    <property type="protein sequence ID" value="OBR93593.1"/>
    <property type="molecule type" value="Genomic_DNA"/>
</dbReference>
<reference evidence="3 5" key="2">
    <citation type="journal article" date="2016" name="Front. Microbiol.">
        <title>Industrial Acetogenic Biocatalysts: A Comparative Metabolic and Genomic Analysis.</title>
        <authorList>
            <person name="Bengelsdorf F."/>
            <person name="Poehlein A."/>
            <person name="Sonja S."/>
            <person name="Erz C."/>
            <person name="Hummel T."/>
            <person name="Hoffmeister S."/>
            <person name="Daniel R."/>
            <person name="Durre P."/>
        </authorList>
    </citation>
    <scope>NUCLEOTIDE SEQUENCE [LARGE SCALE GENOMIC DNA]</scope>
    <source>
        <strain evidence="3 5">PTA-10522</strain>
    </source>
</reference>
<name>A0A168QA43_9CLOT</name>
<evidence type="ECO:0000313" key="4">
    <source>
        <dbReference type="Proteomes" id="UP000077384"/>
    </source>
</evidence>
<dbReference type="InterPro" id="IPR005025">
    <property type="entry name" value="FMN_Rdtase-like_dom"/>
</dbReference>
<dbReference type="SUPFAM" id="SSF52218">
    <property type="entry name" value="Flavoproteins"/>
    <property type="match status" value="1"/>
</dbReference>